<keyword evidence="1" id="KW-1133">Transmembrane helix</keyword>
<name>A0ABV7C3R9_9VIBR</name>
<gene>
    <name evidence="2" type="ORF">ACFODT_02260</name>
</gene>
<organism evidence="2 3">
    <name type="scientific">Vibrio zhugei</name>
    <dbReference type="NCBI Taxonomy" id="2479546"/>
    <lineage>
        <taxon>Bacteria</taxon>
        <taxon>Pseudomonadati</taxon>
        <taxon>Pseudomonadota</taxon>
        <taxon>Gammaproteobacteria</taxon>
        <taxon>Vibrionales</taxon>
        <taxon>Vibrionaceae</taxon>
        <taxon>Vibrio</taxon>
    </lineage>
</organism>
<evidence type="ECO:0000313" key="3">
    <source>
        <dbReference type="Proteomes" id="UP001595384"/>
    </source>
</evidence>
<sequence length="82" mass="9306">MGHILGDSFPYVAGAFKIIVMCIGGYFAIKWHFEEDRRVREAKGEVFDKVSYMKKLAIIITSLISLVLLVFLVVYATNSVLY</sequence>
<proteinExistence type="predicted"/>
<dbReference type="RefSeq" id="WP_123016471.1">
    <property type="nucleotide sequence ID" value="NZ_AP024911.1"/>
</dbReference>
<reference evidence="3" key="1">
    <citation type="journal article" date="2019" name="Int. J. Syst. Evol. Microbiol.">
        <title>The Global Catalogue of Microorganisms (GCM) 10K type strain sequencing project: providing services to taxonomists for standard genome sequencing and annotation.</title>
        <authorList>
            <consortium name="The Broad Institute Genomics Platform"/>
            <consortium name="The Broad Institute Genome Sequencing Center for Infectious Disease"/>
            <person name="Wu L."/>
            <person name="Ma J."/>
        </authorList>
    </citation>
    <scope>NUCLEOTIDE SEQUENCE [LARGE SCALE GENOMIC DNA]</scope>
    <source>
        <strain evidence="3">KCTC 62784</strain>
    </source>
</reference>
<keyword evidence="1" id="KW-0812">Transmembrane</keyword>
<accession>A0ABV7C3R9</accession>
<feature type="transmembrane region" description="Helical" evidence="1">
    <location>
        <begin position="56"/>
        <end position="76"/>
    </location>
</feature>
<keyword evidence="3" id="KW-1185">Reference proteome</keyword>
<comment type="caution">
    <text evidence="2">The sequence shown here is derived from an EMBL/GenBank/DDBJ whole genome shotgun (WGS) entry which is preliminary data.</text>
</comment>
<evidence type="ECO:0000313" key="2">
    <source>
        <dbReference type="EMBL" id="MFC3022657.1"/>
    </source>
</evidence>
<dbReference type="Proteomes" id="UP001595384">
    <property type="component" value="Unassembled WGS sequence"/>
</dbReference>
<dbReference type="EMBL" id="JBHRSE010000011">
    <property type="protein sequence ID" value="MFC3022657.1"/>
    <property type="molecule type" value="Genomic_DNA"/>
</dbReference>
<feature type="transmembrane region" description="Helical" evidence="1">
    <location>
        <begin position="12"/>
        <end position="33"/>
    </location>
</feature>
<protein>
    <submittedName>
        <fullName evidence="2">Uncharacterized protein</fullName>
    </submittedName>
</protein>
<evidence type="ECO:0000256" key="1">
    <source>
        <dbReference type="SAM" id="Phobius"/>
    </source>
</evidence>
<keyword evidence="1" id="KW-0472">Membrane</keyword>